<evidence type="ECO:0000313" key="1">
    <source>
        <dbReference type="EMBL" id="OJG42427.1"/>
    </source>
</evidence>
<keyword evidence="2" id="KW-1185">Reference proteome</keyword>
<proteinExistence type="predicted"/>
<dbReference type="AlphaFoldDB" id="A0A1L8TDV4"/>
<dbReference type="STRING" id="249189.RV04_GL000781"/>
<dbReference type="EMBL" id="JXKQ01000018">
    <property type="protein sequence ID" value="OJG42427.1"/>
    <property type="molecule type" value="Genomic_DNA"/>
</dbReference>
<protein>
    <submittedName>
        <fullName evidence="1">Uncharacterized protein</fullName>
    </submittedName>
</protein>
<dbReference type="Proteomes" id="UP000182077">
    <property type="component" value="Unassembled WGS sequence"/>
</dbReference>
<dbReference type="RefSeq" id="WP_071858731.1">
    <property type="nucleotide sequence ID" value="NZ_JBHSHK010000005.1"/>
</dbReference>
<name>A0A1L8TDV4_9ENTE</name>
<reference evidence="1 2" key="1">
    <citation type="submission" date="2014-12" db="EMBL/GenBank/DDBJ databases">
        <title>Draft genome sequences of 29 type strains of Enterococci.</title>
        <authorList>
            <person name="Zhong Z."/>
            <person name="Sun Z."/>
            <person name="Liu W."/>
            <person name="Zhang W."/>
            <person name="Zhang H."/>
        </authorList>
    </citation>
    <scope>NUCLEOTIDE SEQUENCE [LARGE SCALE GENOMIC DNA]</scope>
    <source>
        <strain evidence="1 2">DSM 17122</strain>
    </source>
</reference>
<organism evidence="1 2">
    <name type="scientific">Enterococcus hermanniensis</name>
    <dbReference type="NCBI Taxonomy" id="249189"/>
    <lineage>
        <taxon>Bacteria</taxon>
        <taxon>Bacillati</taxon>
        <taxon>Bacillota</taxon>
        <taxon>Bacilli</taxon>
        <taxon>Lactobacillales</taxon>
        <taxon>Enterococcaceae</taxon>
        <taxon>Enterococcus</taxon>
    </lineage>
</organism>
<comment type="caution">
    <text evidence="1">The sequence shown here is derived from an EMBL/GenBank/DDBJ whole genome shotgun (WGS) entry which is preliminary data.</text>
</comment>
<sequence>MVDKSKIETVTTQELLELFNIDLKALDNITVTRTSDGDFRQGLPYITEHRVEVIIDYHEVTPHLK</sequence>
<gene>
    <name evidence="1" type="ORF">RV04_GL000781</name>
</gene>
<accession>A0A1L8TDV4</accession>
<evidence type="ECO:0000313" key="2">
    <source>
        <dbReference type="Proteomes" id="UP000182077"/>
    </source>
</evidence>